<evidence type="ECO:0000313" key="1">
    <source>
        <dbReference type="EMBL" id="AKU94173.1"/>
    </source>
</evidence>
<reference evidence="1 2" key="1">
    <citation type="submission" date="2015-08" db="EMBL/GenBank/DDBJ databases">
        <authorList>
            <person name="Babu N.S."/>
            <person name="Beckwith C.J."/>
            <person name="Beseler K.G."/>
            <person name="Brison A."/>
            <person name="Carone J.V."/>
            <person name="Caskin T.P."/>
            <person name="Diamond M."/>
            <person name="Durham M.E."/>
            <person name="Foxe J.M."/>
            <person name="Go M."/>
            <person name="Henderson B.A."/>
            <person name="Jones I.B."/>
            <person name="McGettigan J.A."/>
            <person name="Micheletti S.J."/>
            <person name="Nasrallah M.E."/>
            <person name="Ortiz D."/>
            <person name="Piller C.R."/>
            <person name="Privatt S.R."/>
            <person name="Schneider S.L."/>
            <person name="Sharp S."/>
            <person name="Smith T.C."/>
            <person name="Stanton J.D."/>
            <person name="Ullery H.E."/>
            <person name="Wilson R.J."/>
            <person name="Serrano M.G."/>
            <person name="Buck G."/>
            <person name="Lee V."/>
            <person name="Wang Y."/>
            <person name="Carvalho R."/>
            <person name="Voegtly L."/>
            <person name="Shi R."/>
            <person name="Duckworth R."/>
            <person name="Johnson A."/>
            <person name="Loviza R."/>
            <person name="Walstead R."/>
            <person name="Shah Z."/>
            <person name="Kiflezghi M."/>
            <person name="Wade K."/>
            <person name="Ball S.L."/>
            <person name="Bradley K.W."/>
            <person name="Asai D.J."/>
            <person name="Bowman C.A."/>
            <person name="Russell D.A."/>
            <person name="Pope W.H."/>
            <person name="Jacobs-Sera D."/>
            <person name="Hendrix R.W."/>
            <person name="Hatfull G.F."/>
        </authorList>
    </citation>
    <scope>NUCLEOTIDE SEQUENCE [LARGE SCALE GENOMIC DNA]</scope>
    <source>
        <strain evidence="1 2">DSM 27648</strain>
    </source>
</reference>
<evidence type="ECO:0000313" key="2">
    <source>
        <dbReference type="Proteomes" id="UP000064967"/>
    </source>
</evidence>
<proteinExistence type="predicted"/>
<gene>
    <name evidence="1" type="ORF">AKJ09_00837</name>
</gene>
<dbReference type="Proteomes" id="UP000064967">
    <property type="component" value="Chromosome"/>
</dbReference>
<name>A0A0K1PKV6_9BACT</name>
<protein>
    <submittedName>
        <fullName evidence="1">Uncharacterized protein</fullName>
    </submittedName>
</protein>
<sequence>MTRRLREHEDAQARRNSASIHMQNTQIDTNTFVRSRADDSTVKTRTPRDAQTDMEVLRGAVPC</sequence>
<dbReference type="KEGG" id="llu:AKJ09_00837"/>
<organism evidence="1 2">
    <name type="scientific">Labilithrix luteola</name>
    <dbReference type="NCBI Taxonomy" id="1391654"/>
    <lineage>
        <taxon>Bacteria</taxon>
        <taxon>Pseudomonadati</taxon>
        <taxon>Myxococcota</taxon>
        <taxon>Polyangia</taxon>
        <taxon>Polyangiales</taxon>
        <taxon>Labilitrichaceae</taxon>
        <taxon>Labilithrix</taxon>
    </lineage>
</organism>
<dbReference type="EMBL" id="CP012333">
    <property type="protein sequence ID" value="AKU94173.1"/>
    <property type="molecule type" value="Genomic_DNA"/>
</dbReference>
<accession>A0A0K1PKV6</accession>
<keyword evidence="2" id="KW-1185">Reference proteome</keyword>
<dbReference type="AlphaFoldDB" id="A0A0K1PKV6"/>